<evidence type="ECO:0000313" key="3">
    <source>
        <dbReference type="Proteomes" id="UP000230069"/>
    </source>
</evidence>
<dbReference type="PROSITE" id="PS50181">
    <property type="entry name" value="FBOX"/>
    <property type="match status" value="1"/>
</dbReference>
<sequence>MGALPDEIVIDILLFLPIKSLMRFRCVNKTWLQLLTNPDPQFAQSYLTKSNKKSCTILALGMEKFQDKPNIYSAVELNLACDKSINLELPFSAKSYYVGGIRNGLILLRLADVKNKLFIWNPFTNDYIHIPSPPPPNHSDCCDKITNFGFGFLQHTNQYKVISFSECNYTSFHPISRVSVYTLGTDSSLSWRNLSDISYHTFFFDCAAPLVNGVLHWTAFTGPLCLDSKRIVSFNMKHENFQEIPYPKANYHPNFHDRVGELGGSLCILGRDSGENVELWVMQEYGIANSWTKLFTIGRPDICESFASLLPIGVVHNGEILRMTSILINTITEVFLYYPETNSVRNLKEFGLHLYEAFAYTPSFISPRDIIGGGGLLAVRRAACTYTPSLNISPRPVHRGRELLAIRRAAYKRNKQRRFLAKKEFLICSRFG</sequence>
<dbReference type="InParanoid" id="A0A2G5CPT0"/>
<evidence type="ECO:0000259" key="1">
    <source>
        <dbReference type="PROSITE" id="PS50181"/>
    </source>
</evidence>
<dbReference type="EMBL" id="KZ305058">
    <property type="protein sequence ID" value="PIA33292.1"/>
    <property type="molecule type" value="Genomic_DNA"/>
</dbReference>
<reference evidence="2 3" key="1">
    <citation type="submission" date="2017-09" db="EMBL/GenBank/DDBJ databases">
        <title>WGS assembly of Aquilegia coerulea Goldsmith.</title>
        <authorList>
            <person name="Hodges S."/>
            <person name="Kramer E."/>
            <person name="Nordborg M."/>
            <person name="Tomkins J."/>
            <person name="Borevitz J."/>
            <person name="Derieg N."/>
            <person name="Yan J."/>
            <person name="Mihaltcheva S."/>
            <person name="Hayes R.D."/>
            <person name="Rokhsar D."/>
        </authorList>
    </citation>
    <scope>NUCLEOTIDE SEQUENCE [LARGE SCALE GENOMIC DNA]</scope>
    <source>
        <strain evidence="3">cv. Goldsmith</strain>
    </source>
</reference>
<dbReference type="OrthoDB" id="591557at2759"/>
<dbReference type="Proteomes" id="UP000230069">
    <property type="component" value="Unassembled WGS sequence"/>
</dbReference>
<dbReference type="SUPFAM" id="SSF81383">
    <property type="entry name" value="F-box domain"/>
    <property type="match status" value="1"/>
</dbReference>
<dbReference type="SMART" id="SM00256">
    <property type="entry name" value="FBOX"/>
    <property type="match status" value="1"/>
</dbReference>
<feature type="domain" description="F-box" evidence="1">
    <location>
        <begin position="1"/>
        <end position="45"/>
    </location>
</feature>
<organism evidence="2 3">
    <name type="scientific">Aquilegia coerulea</name>
    <name type="common">Rocky mountain columbine</name>
    <dbReference type="NCBI Taxonomy" id="218851"/>
    <lineage>
        <taxon>Eukaryota</taxon>
        <taxon>Viridiplantae</taxon>
        <taxon>Streptophyta</taxon>
        <taxon>Embryophyta</taxon>
        <taxon>Tracheophyta</taxon>
        <taxon>Spermatophyta</taxon>
        <taxon>Magnoliopsida</taxon>
        <taxon>Ranunculales</taxon>
        <taxon>Ranunculaceae</taxon>
        <taxon>Thalictroideae</taxon>
        <taxon>Aquilegia</taxon>
    </lineage>
</organism>
<dbReference type="InterPro" id="IPR011043">
    <property type="entry name" value="Gal_Oxase/kelch_b-propeller"/>
</dbReference>
<dbReference type="SUPFAM" id="SSF50965">
    <property type="entry name" value="Galactose oxidase, central domain"/>
    <property type="match status" value="1"/>
</dbReference>
<dbReference type="NCBIfam" id="TIGR01640">
    <property type="entry name" value="F_box_assoc_1"/>
    <property type="match status" value="1"/>
</dbReference>
<dbReference type="STRING" id="218851.A0A2G5CPT0"/>
<evidence type="ECO:0000313" key="2">
    <source>
        <dbReference type="EMBL" id="PIA33292.1"/>
    </source>
</evidence>
<dbReference type="PANTHER" id="PTHR31672:SF13">
    <property type="entry name" value="F-BOX PROTEIN CPR30-LIKE"/>
    <property type="match status" value="1"/>
</dbReference>
<dbReference type="Pfam" id="PF08268">
    <property type="entry name" value="FBA_3"/>
    <property type="match status" value="1"/>
</dbReference>
<dbReference type="InterPro" id="IPR036047">
    <property type="entry name" value="F-box-like_dom_sf"/>
</dbReference>
<proteinExistence type="predicted"/>
<dbReference type="InterPro" id="IPR017451">
    <property type="entry name" value="F-box-assoc_interact_dom"/>
</dbReference>
<dbReference type="FunCoup" id="A0A2G5CPT0">
    <property type="interactions" value="7"/>
</dbReference>
<dbReference type="InterPro" id="IPR001810">
    <property type="entry name" value="F-box_dom"/>
</dbReference>
<dbReference type="PANTHER" id="PTHR31672">
    <property type="entry name" value="BNACNNG10540D PROTEIN"/>
    <property type="match status" value="1"/>
</dbReference>
<name>A0A2G5CPT0_AQUCA</name>
<dbReference type="AlphaFoldDB" id="A0A2G5CPT0"/>
<dbReference type="CDD" id="cd22157">
    <property type="entry name" value="F-box_AtFBW1-like"/>
    <property type="match status" value="1"/>
</dbReference>
<keyword evidence="3" id="KW-1185">Reference proteome</keyword>
<dbReference type="Pfam" id="PF00646">
    <property type="entry name" value="F-box"/>
    <property type="match status" value="1"/>
</dbReference>
<dbReference type="InterPro" id="IPR013187">
    <property type="entry name" value="F-box-assoc_dom_typ3"/>
</dbReference>
<protein>
    <recommendedName>
        <fullName evidence="1">F-box domain-containing protein</fullName>
    </recommendedName>
</protein>
<dbReference type="InterPro" id="IPR050796">
    <property type="entry name" value="SCF_F-box_component"/>
</dbReference>
<dbReference type="Gene3D" id="1.20.1280.50">
    <property type="match status" value="1"/>
</dbReference>
<gene>
    <name evidence="2" type="ORF">AQUCO_04100013v1</name>
</gene>
<accession>A0A2G5CPT0</accession>